<name>A0A091IJR6_CALAN</name>
<feature type="non-terminal residue" evidence="1">
    <location>
        <position position="41"/>
    </location>
</feature>
<dbReference type="Proteomes" id="UP000054308">
    <property type="component" value="Unassembled WGS sequence"/>
</dbReference>
<proteinExistence type="predicted"/>
<organism evidence="1 2">
    <name type="scientific">Calypte anna</name>
    <name type="common">Anna's hummingbird</name>
    <name type="synonym">Archilochus anna</name>
    <dbReference type="NCBI Taxonomy" id="9244"/>
    <lineage>
        <taxon>Eukaryota</taxon>
        <taxon>Metazoa</taxon>
        <taxon>Chordata</taxon>
        <taxon>Craniata</taxon>
        <taxon>Vertebrata</taxon>
        <taxon>Euteleostomi</taxon>
        <taxon>Archelosauria</taxon>
        <taxon>Archosauria</taxon>
        <taxon>Dinosauria</taxon>
        <taxon>Saurischia</taxon>
        <taxon>Theropoda</taxon>
        <taxon>Coelurosauria</taxon>
        <taxon>Aves</taxon>
        <taxon>Neognathae</taxon>
        <taxon>Neoaves</taxon>
        <taxon>Strisores</taxon>
        <taxon>Apodiformes</taxon>
        <taxon>Trochilidae</taxon>
        <taxon>Calypte</taxon>
    </lineage>
</organism>
<dbReference type="SUPFAM" id="SSF58069">
    <property type="entry name" value="Virus ectodomain"/>
    <property type="match status" value="1"/>
</dbReference>
<keyword evidence="2" id="KW-1185">Reference proteome</keyword>
<accession>A0A091IJR6</accession>
<evidence type="ECO:0000313" key="1">
    <source>
        <dbReference type="EMBL" id="KFP08527.1"/>
    </source>
</evidence>
<dbReference type="EMBL" id="KL218793">
    <property type="protein sequence ID" value="KFP08527.1"/>
    <property type="molecule type" value="Genomic_DNA"/>
</dbReference>
<gene>
    <name evidence="1" type="ORF">N300_08323</name>
</gene>
<sequence>AATEFLLLACGRGCEYFDGSCCVNFSDHSGSVYRGIETLKE</sequence>
<evidence type="ECO:0000313" key="2">
    <source>
        <dbReference type="Proteomes" id="UP000054308"/>
    </source>
</evidence>
<feature type="non-terminal residue" evidence="1">
    <location>
        <position position="1"/>
    </location>
</feature>
<protein>
    <submittedName>
        <fullName evidence="1">Uncharacterized protein</fullName>
    </submittedName>
</protein>
<dbReference type="AlphaFoldDB" id="A0A091IJR6"/>
<reference evidence="1 2" key="1">
    <citation type="submission" date="2014-04" db="EMBL/GenBank/DDBJ databases">
        <title>Genome evolution of avian class.</title>
        <authorList>
            <person name="Zhang G."/>
            <person name="Li C."/>
        </authorList>
    </citation>
    <scope>NUCLEOTIDE SEQUENCE [LARGE SCALE GENOMIC DNA]</scope>
    <source>
        <strain evidence="1">BGI_N300</strain>
    </source>
</reference>
<dbReference type="Gene3D" id="1.10.287.210">
    <property type="match status" value="1"/>
</dbReference>